<accession>A0A6L9S360</accession>
<dbReference type="Pfam" id="PF08281">
    <property type="entry name" value="Sigma70_r4_2"/>
    <property type="match status" value="1"/>
</dbReference>
<evidence type="ECO:0000313" key="10">
    <source>
        <dbReference type="Proteomes" id="UP000475214"/>
    </source>
</evidence>
<dbReference type="GO" id="GO:0016987">
    <property type="term" value="F:sigma factor activity"/>
    <property type="evidence" value="ECO:0007669"/>
    <property type="project" value="UniProtKB-KW"/>
</dbReference>
<dbReference type="GO" id="GO:0003677">
    <property type="term" value="F:DNA binding"/>
    <property type="evidence" value="ECO:0007669"/>
    <property type="project" value="InterPro"/>
</dbReference>
<evidence type="ECO:0000313" key="9">
    <source>
        <dbReference type="EMBL" id="NED98857.1"/>
    </source>
</evidence>
<dbReference type="GO" id="GO:0006352">
    <property type="term" value="P:DNA-templated transcription initiation"/>
    <property type="evidence" value="ECO:0007669"/>
    <property type="project" value="InterPro"/>
</dbReference>
<feature type="domain" description="RNA polymerase sigma factor 70 region 4 type 2" evidence="7">
    <location>
        <begin position="107"/>
        <end position="157"/>
    </location>
</feature>
<dbReference type="NCBIfam" id="TIGR02957">
    <property type="entry name" value="SigX4"/>
    <property type="match status" value="1"/>
</dbReference>
<dbReference type="SUPFAM" id="SSF88659">
    <property type="entry name" value="Sigma3 and sigma4 domains of RNA polymerase sigma factors"/>
    <property type="match status" value="1"/>
</dbReference>
<sequence>MSALQYDTLRPLMFSIAYRMLGSVAEAEDVVQEAFLRMHKSELDGVAVDSPDAFATTVTTRLAIDALRSARVRREQYVGQWLPEPLMISDDADPAHRLEADETVSTAFLVLLESLSPLERAVFVLREAFGYEYADIAEIVEKSPANCRQILTRARRAIDERRPRFDPDLSRQAELSRGFLAAAQDGDMDALTRLLADDVVFVGDGGGKVPALAQPVRGPIQVARFLGGLLKQARRTAMRIDTDSANGMPAWRVHASDGALLAVMTMEIADGRIRALHNQMNPDKLHHLGTVGDLNTILGRTP</sequence>
<comment type="subunit">
    <text evidence="2">Interacts transiently with the RNA polymerase catalytic core formed by RpoA, RpoB, RpoC and RpoZ (2 alpha, 1 beta, 1 beta' and 1 omega subunit) to form the RNA polymerase holoenzyme that can initiate transcription.</text>
</comment>
<comment type="similarity">
    <text evidence="1">Belongs to the sigma-70 factor family. ECF subfamily.</text>
</comment>
<dbReference type="InterPro" id="IPR007627">
    <property type="entry name" value="RNA_pol_sigma70_r2"/>
</dbReference>
<dbReference type="NCBIfam" id="TIGR02937">
    <property type="entry name" value="sigma70-ECF"/>
    <property type="match status" value="1"/>
</dbReference>
<dbReference type="EMBL" id="JAAGOA010000001">
    <property type="protein sequence ID" value="NED98857.1"/>
    <property type="molecule type" value="Genomic_DNA"/>
</dbReference>
<evidence type="ECO:0000259" key="8">
    <source>
        <dbReference type="Pfam" id="PF12680"/>
    </source>
</evidence>
<dbReference type="SUPFAM" id="SSF54427">
    <property type="entry name" value="NTF2-like"/>
    <property type="match status" value="1"/>
</dbReference>
<dbReference type="InterPro" id="IPR052704">
    <property type="entry name" value="ECF_Sigma-70_Domain"/>
</dbReference>
<dbReference type="InterPro" id="IPR032710">
    <property type="entry name" value="NTF2-like_dom_sf"/>
</dbReference>
<dbReference type="SUPFAM" id="SSF88946">
    <property type="entry name" value="Sigma2 domain of RNA polymerase sigma factors"/>
    <property type="match status" value="1"/>
</dbReference>
<dbReference type="InterPro" id="IPR013249">
    <property type="entry name" value="RNA_pol_sigma70_r4_t2"/>
</dbReference>
<proteinExistence type="inferred from homology"/>
<evidence type="ECO:0000256" key="4">
    <source>
        <dbReference type="ARBA" id="ARBA00023082"/>
    </source>
</evidence>
<keyword evidence="5" id="KW-0804">Transcription</keyword>
<dbReference type="PANTHER" id="PTHR30173:SF36">
    <property type="entry name" value="ECF RNA POLYMERASE SIGMA FACTOR SIGJ"/>
    <property type="match status" value="1"/>
</dbReference>
<dbReference type="Pfam" id="PF12680">
    <property type="entry name" value="SnoaL_2"/>
    <property type="match status" value="1"/>
</dbReference>
<protein>
    <submittedName>
        <fullName evidence="9">RNA polymerase sigma-70 factor</fullName>
    </submittedName>
</protein>
<name>A0A6L9S360_9ACTN</name>
<evidence type="ECO:0000256" key="5">
    <source>
        <dbReference type="ARBA" id="ARBA00023163"/>
    </source>
</evidence>
<dbReference type="InterPro" id="IPR013325">
    <property type="entry name" value="RNA_pol_sigma_r2"/>
</dbReference>
<comment type="caution">
    <text evidence="9">The sequence shown here is derived from an EMBL/GenBank/DDBJ whole genome shotgun (WGS) entry which is preliminary data.</text>
</comment>
<dbReference type="RefSeq" id="WP_163731646.1">
    <property type="nucleotide sequence ID" value="NZ_JAAGOA010000001.1"/>
</dbReference>
<reference evidence="9 10" key="1">
    <citation type="submission" date="2020-02" db="EMBL/GenBank/DDBJ databases">
        <authorList>
            <person name="Li X.-J."/>
            <person name="Han X.-M."/>
        </authorList>
    </citation>
    <scope>NUCLEOTIDE SEQUENCE [LARGE SCALE GENOMIC DNA]</scope>
    <source>
        <strain evidence="9 10">CCTCC AB 2017055</strain>
    </source>
</reference>
<evidence type="ECO:0000256" key="1">
    <source>
        <dbReference type="ARBA" id="ARBA00010641"/>
    </source>
</evidence>
<dbReference type="InterPro" id="IPR013324">
    <property type="entry name" value="RNA_pol_sigma_r3/r4-like"/>
</dbReference>
<dbReference type="Gene3D" id="3.10.450.50">
    <property type="match status" value="1"/>
</dbReference>
<organism evidence="9 10">
    <name type="scientific">Phytoactinopolyspora halotolerans</name>
    <dbReference type="NCBI Taxonomy" id="1981512"/>
    <lineage>
        <taxon>Bacteria</taxon>
        <taxon>Bacillati</taxon>
        <taxon>Actinomycetota</taxon>
        <taxon>Actinomycetes</taxon>
        <taxon>Jiangellales</taxon>
        <taxon>Jiangellaceae</taxon>
        <taxon>Phytoactinopolyspora</taxon>
    </lineage>
</organism>
<dbReference type="AlphaFoldDB" id="A0A6L9S360"/>
<keyword evidence="4" id="KW-0731">Sigma factor</keyword>
<evidence type="ECO:0000256" key="2">
    <source>
        <dbReference type="ARBA" id="ARBA00011344"/>
    </source>
</evidence>
<evidence type="ECO:0000259" key="7">
    <source>
        <dbReference type="Pfam" id="PF08281"/>
    </source>
</evidence>
<dbReference type="InterPro" id="IPR014284">
    <property type="entry name" value="RNA_pol_sigma-70_dom"/>
</dbReference>
<gene>
    <name evidence="9" type="ORF">G1H10_01585</name>
</gene>
<dbReference type="Pfam" id="PF04542">
    <property type="entry name" value="Sigma70_r2"/>
    <property type="match status" value="1"/>
</dbReference>
<keyword evidence="3" id="KW-0805">Transcription regulation</keyword>
<dbReference type="Gene3D" id="1.10.10.10">
    <property type="entry name" value="Winged helix-like DNA-binding domain superfamily/Winged helix DNA-binding domain"/>
    <property type="match status" value="1"/>
</dbReference>
<evidence type="ECO:0000259" key="6">
    <source>
        <dbReference type="Pfam" id="PF04542"/>
    </source>
</evidence>
<dbReference type="Proteomes" id="UP000475214">
    <property type="component" value="Unassembled WGS sequence"/>
</dbReference>
<dbReference type="Gene3D" id="1.10.1740.10">
    <property type="match status" value="1"/>
</dbReference>
<dbReference type="PANTHER" id="PTHR30173">
    <property type="entry name" value="SIGMA 19 FACTOR"/>
    <property type="match status" value="1"/>
</dbReference>
<dbReference type="InterPro" id="IPR037401">
    <property type="entry name" value="SnoaL-like"/>
</dbReference>
<dbReference type="NCBIfam" id="NF007214">
    <property type="entry name" value="PRK09636.1"/>
    <property type="match status" value="1"/>
</dbReference>
<dbReference type="InterPro" id="IPR014303">
    <property type="entry name" value="RNA_pol_sigma-70_ECF"/>
</dbReference>
<dbReference type="InterPro" id="IPR036388">
    <property type="entry name" value="WH-like_DNA-bd_sf"/>
</dbReference>
<feature type="domain" description="RNA polymerase sigma-70 region 2" evidence="6">
    <location>
        <begin position="6"/>
        <end position="71"/>
    </location>
</feature>
<feature type="domain" description="SnoaL-like" evidence="8">
    <location>
        <begin position="177"/>
        <end position="274"/>
    </location>
</feature>
<evidence type="ECO:0000256" key="3">
    <source>
        <dbReference type="ARBA" id="ARBA00023015"/>
    </source>
</evidence>
<keyword evidence="10" id="KW-1185">Reference proteome</keyword>